<dbReference type="Proteomes" id="UP000664277">
    <property type="component" value="Unassembled WGS sequence"/>
</dbReference>
<proteinExistence type="predicted"/>
<comment type="caution">
    <text evidence="1">The sequence shown here is derived from an EMBL/GenBank/DDBJ whole genome shotgun (WGS) entry which is preliminary data.</text>
</comment>
<evidence type="ECO:0000313" key="1">
    <source>
        <dbReference type="EMBL" id="MBN8661847.1"/>
    </source>
</evidence>
<reference evidence="1" key="1">
    <citation type="submission" date="2021-02" db="EMBL/GenBank/DDBJ databases">
        <title>Genome-Resolved Metagenomics of a Microbial Community Performing Photosynthetic Biological Nutrient Removal.</title>
        <authorList>
            <person name="Mcdaniel E.A."/>
        </authorList>
    </citation>
    <scope>NUCLEOTIDE SEQUENCE</scope>
    <source>
        <strain evidence="1">UWPOB_OBS1</strain>
    </source>
</reference>
<gene>
    <name evidence="1" type="ORF">J0M35_15880</name>
</gene>
<dbReference type="EMBL" id="JAFLCK010000026">
    <property type="protein sequence ID" value="MBN8661847.1"/>
    <property type="molecule type" value="Genomic_DNA"/>
</dbReference>
<protein>
    <submittedName>
        <fullName evidence="1">Uncharacterized protein</fullName>
    </submittedName>
</protein>
<name>A0A8J7PPC9_9BACT</name>
<organism evidence="1 2">
    <name type="scientific">Candidatus Obscuribacter phosphatis</name>
    <dbReference type="NCBI Taxonomy" id="1906157"/>
    <lineage>
        <taxon>Bacteria</taxon>
        <taxon>Bacillati</taxon>
        <taxon>Candidatus Melainabacteria</taxon>
        <taxon>Candidatus Obscuribacterales</taxon>
        <taxon>Candidatus Obscuribacteraceae</taxon>
        <taxon>Candidatus Obscuribacter</taxon>
    </lineage>
</organism>
<evidence type="ECO:0000313" key="2">
    <source>
        <dbReference type="Proteomes" id="UP000664277"/>
    </source>
</evidence>
<dbReference type="AlphaFoldDB" id="A0A8J7PPC9"/>
<sequence>MKPDRNKFTPAELKIIDKYRTPRQVQQYLRTLAYNRASTIYSFREVVRHKTAHCLEGALAAAAILEQHGYPPLLMSLESVDNLDHVLFVFKADTGWGAVGRSRDTGLHGRRPVFRSARDLALSYFDPYVDYTGRITAYGIVNLNDLSRCNWRFSDTKLSRVENYLIECEHTDIVSSERRYQKLLKKFTEFKAKYPNRQVTYFDNRDTWM</sequence>
<accession>A0A8J7PPC9</accession>